<evidence type="ECO:0000313" key="7">
    <source>
        <dbReference type="EMBL" id="PCC48764.1"/>
    </source>
</evidence>
<evidence type="ECO:0000256" key="2">
    <source>
        <dbReference type="ARBA" id="ARBA00023015"/>
    </source>
</evidence>
<dbReference type="InterPro" id="IPR003012">
    <property type="entry name" value="Tet_transcr_reg_TetR"/>
</dbReference>
<accession>A0A2A3ZB52</accession>
<dbReference type="RefSeq" id="WP_096161206.1">
    <property type="nucleotide sequence ID" value="NZ_NRGO01000027.1"/>
</dbReference>
<protein>
    <submittedName>
        <fullName evidence="7">TetR family transcriptional regulator</fullName>
    </submittedName>
</protein>
<dbReference type="SUPFAM" id="SSF46689">
    <property type="entry name" value="Homeodomain-like"/>
    <property type="match status" value="1"/>
</dbReference>
<dbReference type="PROSITE" id="PS50977">
    <property type="entry name" value="HTH_TETR_2"/>
    <property type="match status" value="1"/>
</dbReference>
<dbReference type="InterPro" id="IPR001647">
    <property type="entry name" value="HTH_TetR"/>
</dbReference>
<dbReference type="InterPro" id="IPR036271">
    <property type="entry name" value="Tet_transcr_reg_TetR-rel_C_sf"/>
</dbReference>
<evidence type="ECO:0000256" key="5">
    <source>
        <dbReference type="PROSITE-ProRule" id="PRU00335"/>
    </source>
</evidence>
<name>A0A2A3ZB52_BREAU</name>
<dbReference type="GO" id="GO:0003677">
    <property type="term" value="F:DNA binding"/>
    <property type="evidence" value="ECO:0007669"/>
    <property type="project" value="UniProtKB-UniRule"/>
</dbReference>
<comment type="caution">
    <text evidence="7">The sequence shown here is derived from an EMBL/GenBank/DDBJ whole genome shotgun (WGS) entry which is preliminary data.</text>
</comment>
<evidence type="ECO:0000259" key="6">
    <source>
        <dbReference type="PROSITE" id="PS50977"/>
    </source>
</evidence>
<organism evidence="7 8">
    <name type="scientific">Brevibacterium aurantiacum</name>
    <dbReference type="NCBI Taxonomy" id="273384"/>
    <lineage>
        <taxon>Bacteria</taxon>
        <taxon>Bacillati</taxon>
        <taxon>Actinomycetota</taxon>
        <taxon>Actinomycetes</taxon>
        <taxon>Micrococcales</taxon>
        <taxon>Brevibacteriaceae</taxon>
        <taxon>Brevibacterium</taxon>
    </lineage>
</organism>
<dbReference type="Proteomes" id="UP000217720">
    <property type="component" value="Unassembled WGS sequence"/>
</dbReference>
<keyword evidence="1" id="KW-0678">Repressor</keyword>
<dbReference type="EMBL" id="NRGO01000027">
    <property type="protein sequence ID" value="PCC48764.1"/>
    <property type="molecule type" value="Genomic_DNA"/>
</dbReference>
<feature type="DNA-binding region" description="H-T-H motif" evidence="5">
    <location>
        <begin position="25"/>
        <end position="44"/>
    </location>
</feature>
<dbReference type="GO" id="GO:0046677">
    <property type="term" value="P:response to antibiotic"/>
    <property type="evidence" value="ECO:0007669"/>
    <property type="project" value="InterPro"/>
</dbReference>
<proteinExistence type="predicted"/>
<keyword evidence="3 5" id="KW-0238">DNA-binding</keyword>
<dbReference type="GO" id="GO:0045892">
    <property type="term" value="P:negative regulation of DNA-templated transcription"/>
    <property type="evidence" value="ECO:0007669"/>
    <property type="project" value="InterPro"/>
</dbReference>
<sequence length="210" mass="23027">MRLNREQLVDAALALVDDDGSEALSMRTLAARVDRQVSSLYNHVSGRTELIELMRARIVADIDVAAFASVGTSARAIPWERALEFWARSYLRAFAAHPNLIRLLATTEIRDLSTYEMYDAVIAGLRRGGWPESRTVAIMRTVEAHVLGSALDIIAPSDLIAQDSADVRFSEIRTALDPRFVETSSATAAFELGLNALIDGLRLQLEAGIS</sequence>
<gene>
    <name evidence="7" type="ORF">CIK62_17065</name>
</gene>
<keyword evidence="4" id="KW-0804">Transcription</keyword>
<dbReference type="Gene3D" id="1.10.357.10">
    <property type="entry name" value="Tetracycline Repressor, domain 2"/>
    <property type="match status" value="1"/>
</dbReference>
<feature type="domain" description="HTH tetR-type" evidence="6">
    <location>
        <begin position="2"/>
        <end position="62"/>
    </location>
</feature>
<reference evidence="7 8" key="1">
    <citation type="journal article" date="2017" name="Elife">
        <title>Extensive horizontal gene transfer in cheese-associated bacteria.</title>
        <authorList>
            <person name="Bonham K.S."/>
            <person name="Wolfe B.E."/>
            <person name="Dutton R.J."/>
        </authorList>
    </citation>
    <scope>NUCLEOTIDE SEQUENCE [LARGE SCALE GENOMIC DNA]</scope>
    <source>
        <strain evidence="7 8">900_6</strain>
    </source>
</reference>
<dbReference type="Pfam" id="PF02909">
    <property type="entry name" value="TetR_C_1"/>
    <property type="match status" value="1"/>
</dbReference>
<evidence type="ECO:0000313" key="8">
    <source>
        <dbReference type="Proteomes" id="UP000217720"/>
    </source>
</evidence>
<keyword evidence="2" id="KW-0805">Transcription regulation</keyword>
<evidence type="ECO:0000256" key="3">
    <source>
        <dbReference type="ARBA" id="ARBA00023125"/>
    </source>
</evidence>
<dbReference type="InterPro" id="IPR009057">
    <property type="entry name" value="Homeodomain-like_sf"/>
</dbReference>
<evidence type="ECO:0000256" key="4">
    <source>
        <dbReference type="ARBA" id="ARBA00023163"/>
    </source>
</evidence>
<dbReference type="SUPFAM" id="SSF48498">
    <property type="entry name" value="Tetracyclin repressor-like, C-terminal domain"/>
    <property type="match status" value="1"/>
</dbReference>
<dbReference type="PRINTS" id="PR00400">
    <property type="entry name" value="TETREPRESSOR"/>
</dbReference>
<dbReference type="AlphaFoldDB" id="A0A2A3ZB52"/>
<dbReference type="InterPro" id="IPR004111">
    <property type="entry name" value="Repressor_TetR_C"/>
</dbReference>
<evidence type="ECO:0000256" key="1">
    <source>
        <dbReference type="ARBA" id="ARBA00022491"/>
    </source>
</evidence>